<dbReference type="InterPro" id="IPR006311">
    <property type="entry name" value="TAT_signal"/>
</dbReference>
<dbReference type="KEGG" id="rtn:A6122_0322"/>
<organism evidence="1 2">
    <name type="scientific">Rathayibacter tritici</name>
    <dbReference type="NCBI Taxonomy" id="33888"/>
    <lineage>
        <taxon>Bacteria</taxon>
        <taxon>Bacillati</taxon>
        <taxon>Actinomycetota</taxon>
        <taxon>Actinomycetes</taxon>
        <taxon>Micrococcales</taxon>
        <taxon>Microbacteriaceae</taxon>
        <taxon>Rathayibacter</taxon>
    </lineage>
</organism>
<dbReference type="Proteomes" id="UP000077071">
    <property type="component" value="Chromosome"/>
</dbReference>
<reference evidence="1 2" key="1">
    <citation type="submission" date="2016-05" db="EMBL/GenBank/DDBJ databases">
        <title>Complete genome sequence of Rathayibacter tritici NCPPB 1953.</title>
        <authorList>
            <person name="Park J."/>
            <person name="Lee H.-H."/>
            <person name="Lee S.-W."/>
            <person name="Seo Y.-S."/>
        </authorList>
    </citation>
    <scope>NUCLEOTIDE SEQUENCE [LARGE SCALE GENOMIC DNA]</scope>
    <source>
        <strain evidence="1 2">NCPPB 1953</strain>
    </source>
</reference>
<dbReference type="PATRIC" id="fig|33888.3.peg.370"/>
<dbReference type="AlphaFoldDB" id="A0A160KPX2"/>
<dbReference type="RefSeq" id="WP_068250821.1">
    <property type="nucleotide sequence ID" value="NZ_CP015515.1"/>
</dbReference>
<evidence type="ECO:0000313" key="1">
    <source>
        <dbReference type="EMBL" id="AND15482.1"/>
    </source>
</evidence>
<accession>A0A160KPX2</accession>
<protein>
    <submittedName>
        <fullName evidence="1">Uncharacterized protein</fullName>
    </submittedName>
</protein>
<evidence type="ECO:0000313" key="2">
    <source>
        <dbReference type="Proteomes" id="UP000077071"/>
    </source>
</evidence>
<keyword evidence="2" id="KW-1185">Reference proteome</keyword>
<proteinExistence type="predicted"/>
<dbReference type="OrthoDB" id="5069352at2"/>
<dbReference type="STRING" id="33888.A6122_0322"/>
<name>A0A160KPX2_9MICO</name>
<dbReference type="EMBL" id="CP015515">
    <property type="protein sequence ID" value="AND15482.1"/>
    <property type="molecule type" value="Genomic_DNA"/>
</dbReference>
<dbReference type="PROSITE" id="PS51318">
    <property type="entry name" value="TAT"/>
    <property type="match status" value="1"/>
</dbReference>
<gene>
    <name evidence="1" type="ORF">A6122_0322</name>
</gene>
<sequence>MTKNRFEKYRDVDTSLSDWALPAADGVHRRTLVQGAAWTIPVIAVTTATPAAAASNSPTLTFTKASYTGVGCRFIKGAQVKRTTDGSTADAGKSVTITLRDGYTFTDGTTTYTATTDSNGLITLPDIKVPRDGGKSSFGAVSGDLSTSAPVTGAKSEAAFSVRHDQSPVEYADVPNGSKPVGGRYYLTSDGKLYFGNTLKASNVTTAVGQYNRWSTEVPHSFWTTAELVGLPR</sequence>